<dbReference type="InterPro" id="IPR050662">
    <property type="entry name" value="Sec-metab_biosynth-thioest"/>
</dbReference>
<dbReference type="InterPro" id="IPR036866">
    <property type="entry name" value="RibonucZ/Hydroxyglut_hydro"/>
</dbReference>
<dbReference type="PANTHER" id="PTHR23131:SF0">
    <property type="entry name" value="ENDORIBONUCLEASE LACTB2"/>
    <property type="match status" value="1"/>
</dbReference>
<dbReference type="Gene3D" id="1.10.10.10">
    <property type="entry name" value="Winged helix-like DNA-binding domain superfamily/Winged helix DNA-binding domain"/>
    <property type="match status" value="1"/>
</dbReference>
<dbReference type="Proteomes" id="UP000672602">
    <property type="component" value="Unassembled WGS sequence"/>
</dbReference>
<dbReference type="PANTHER" id="PTHR23131">
    <property type="entry name" value="ENDORIBONUCLEASE LACTB2"/>
    <property type="match status" value="1"/>
</dbReference>
<accession>A0A8J7SQC0</accession>
<dbReference type="InterPro" id="IPR041516">
    <property type="entry name" value="LACTB2_WH"/>
</dbReference>
<keyword evidence="3" id="KW-1185">Reference proteome</keyword>
<evidence type="ECO:0000313" key="2">
    <source>
        <dbReference type="EMBL" id="MBP5858966.1"/>
    </source>
</evidence>
<dbReference type="SMART" id="SM00849">
    <property type="entry name" value="Lactamase_B"/>
    <property type="match status" value="1"/>
</dbReference>
<sequence>MTAISFNKRFEPRYGECVTVAPGIRRVVAENPGPFTFHGTGTYILGEGHVAVIDPGPDLPAHIAALDRALAGETIEAILITHTHRDHVPAARPLQALRGGPGHCPIYGHGPHGGSRGADAVEEGADHGFDPDIRIGDGAVVTGTGWSVEAVHTPGHTSNHLCFSYREAVEPEGAFFSGDHVMGWSTSVISPPDGDMADYLAALDKLLARPETRYYPTHGAPIDDAHAHVAGFIAHRRDREAQILATIAEGRETVPAMVDRIYTDIPPGLKPAAGRSVLAHLEMLVADGRVVSDTGTATAGARYRPGPSR</sequence>
<dbReference type="SUPFAM" id="SSF56281">
    <property type="entry name" value="Metallo-hydrolase/oxidoreductase"/>
    <property type="match status" value="1"/>
</dbReference>
<dbReference type="CDD" id="cd16278">
    <property type="entry name" value="metallo-hydrolase-like_MBL-fold"/>
    <property type="match status" value="1"/>
</dbReference>
<protein>
    <submittedName>
        <fullName evidence="2">MBL fold metallo-hydrolase</fullName>
    </submittedName>
</protein>
<dbReference type="Gene3D" id="3.60.15.10">
    <property type="entry name" value="Ribonuclease Z/Hydroxyacylglutathione hydrolase-like"/>
    <property type="match status" value="1"/>
</dbReference>
<gene>
    <name evidence="2" type="ORF">KAJ83_18245</name>
</gene>
<feature type="domain" description="Metallo-beta-lactamase" evidence="1">
    <location>
        <begin position="38"/>
        <end position="218"/>
    </location>
</feature>
<organism evidence="2 3">
    <name type="scientific">Marivibrio halodurans</name>
    <dbReference type="NCBI Taxonomy" id="2039722"/>
    <lineage>
        <taxon>Bacteria</taxon>
        <taxon>Pseudomonadati</taxon>
        <taxon>Pseudomonadota</taxon>
        <taxon>Alphaproteobacteria</taxon>
        <taxon>Rhodospirillales</taxon>
        <taxon>Rhodospirillaceae</taxon>
        <taxon>Marivibrio</taxon>
    </lineage>
</organism>
<dbReference type="Pfam" id="PF17778">
    <property type="entry name" value="WHD_BLACT"/>
    <property type="match status" value="1"/>
</dbReference>
<name>A0A8J7SQC0_9PROT</name>
<dbReference type="InterPro" id="IPR001279">
    <property type="entry name" value="Metallo-B-lactamas"/>
</dbReference>
<proteinExistence type="predicted"/>
<evidence type="ECO:0000259" key="1">
    <source>
        <dbReference type="SMART" id="SM00849"/>
    </source>
</evidence>
<reference evidence="2" key="1">
    <citation type="submission" date="2021-04" db="EMBL/GenBank/DDBJ databases">
        <authorList>
            <person name="Zhang D.-C."/>
        </authorList>
    </citation>
    <scope>NUCLEOTIDE SEQUENCE</scope>
    <source>
        <strain evidence="2">CGMCC 1.15697</strain>
    </source>
</reference>
<dbReference type="AlphaFoldDB" id="A0A8J7SQC0"/>
<evidence type="ECO:0000313" key="3">
    <source>
        <dbReference type="Proteomes" id="UP000672602"/>
    </source>
</evidence>
<comment type="caution">
    <text evidence="2">The sequence shown here is derived from an EMBL/GenBank/DDBJ whole genome shotgun (WGS) entry which is preliminary data.</text>
</comment>
<dbReference type="RefSeq" id="WP_210683553.1">
    <property type="nucleotide sequence ID" value="NZ_JAGMWN010000013.1"/>
</dbReference>
<dbReference type="Pfam" id="PF00753">
    <property type="entry name" value="Lactamase_B"/>
    <property type="match status" value="1"/>
</dbReference>
<dbReference type="EMBL" id="JAGMWN010000013">
    <property type="protein sequence ID" value="MBP5858966.1"/>
    <property type="molecule type" value="Genomic_DNA"/>
</dbReference>
<dbReference type="InterPro" id="IPR036388">
    <property type="entry name" value="WH-like_DNA-bd_sf"/>
</dbReference>